<feature type="compositionally biased region" description="Basic and acidic residues" evidence="1">
    <location>
        <begin position="1"/>
        <end position="10"/>
    </location>
</feature>
<reference evidence="3" key="1">
    <citation type="submission" date="2015-11" db="EMBL/GenBank/DDBJ databases">
        <authorList>
            <person name="Varghese N."/>
        </authorList>
    </citation>
    <scope>NUCLEOTIDE SEQUENCE [LARGE SCALE GENOMIC DNA]</scope>
    <source>
        <strain evidence="3">DSM 45899</strain>
    </source>
</reference>
<feature type="region of interest" description="Disordered" evidence="1">
    <location>
        <begin position="481"/>
        <end position="557"/>
    </location>
</feature>
<keyword evidence="3" id="KW-1185">Reference proteome</keyword>
<dbReference type="Proteomes" id="UP000198802">
    <property type="component" value="Unassembled WGS sequence"/>
</dbReference>
<dbReference type="InterPro" id="IPR029061">
    <property type="entry name" value="THDP-binding"/>
</dbReference>
<proteinExistence type="predicted"/>
<dbReference type="PANTHER" id="PTHR43825:SF4">
    <property type="entry name" value="PYRUVATE DEHYDROGENASE E1 COMPONENT"/>
    <property type="match status" value="1"/>
</dbReference>
<feature type="compositionally biased region" description="Gly residues" evidence="1">
    <location>
        <begin position="83"/>
        <end position="98"/>
    </location>
</feature>
<feature type="region of interest" description="Disordered" evidence="1">
    <location>
        <begin position="640"/>
        <end position="674"/>
    </location>
</feature>
<dbReference type="EMBL" id="FAOZ01000001">
    <property type="protein sequence ID" value="CUU53730.1"/>
    <property type="molecule type" value="Genomic_DNA"/>
</dbReference>
<feature type="compositionally biased region" description="Gly residues" evidence="1">
    <location>
        <begin position="661"/>
        <end position="674"/>
    </location>
</feature>
<protein>
    <submittedName>
        <fullName evidence="2">Pyruvate dehydrogenase E1 component</fullName>
    </submittedName>
</protein>
<dbReference type="RefSeq" id="WP_091270615.1">
    <property type="nucleotide sequence ID" value="NZ_FAOZ01000001.1"/>
</dbReference>
<evidence type="ECO:0000313" key="3">
    <source>
        <dbReference type="Proteomes" id="UP000198802"/>
    </source>
</evidence>
<dbReference type="AlphaFoldDB" id="A0A0S4QEX8"/>
<feature type="compositionally biased region" description="Low complexity" evidence="1">
    <location>
        <begin position="533"/>
        <end position="549"/>
    </location>
</feature>
<dbReference type="InterPro" id="IPR009014">
    <property type="entry name" value="Transketo_C/PFOR_II"/>
</dbReference>
<gene>
    <name evidence="2" type="ORF">Ga0074812_101228</name>
</gene>
<dbReference type="Gene3D" id="3.40.50.970">
    <property type="match status" value="2"/>
</dbReference>
<feature type="region of interest" description="Disordered" evidence="1">
    <location>
        <begin position="235"/>
        <end position="271"/>
    </location>
</feature>
<evidence type="ECO:0000256" key="1">
    <source>
        <dbReference type="SAM" id="MobiDB-lite"/>
    </source>
</evidence>
<feature type="compositionally biased region" description="Pro residues" evidence="1">
    <location>
        <begin position="484"/>
        <end position="494"/>
    </location>
</feature>
<feature type="compositionally biased region" description="Low complexity" evidence="1">
    <location>
        <begin position="495"/>
        <end position="526"/>
    </location>
</feature>
<dbReference type="Gene3D" id="3.40.50.920">
    <property type="match status" value="1"/>
</dbReference>
<dbReference type="SUPFAM" id="SSF52922">
    <property type="entry name" value="TK C-terminal domain-like"/>
    <property type="match status" value="1"/>
</dbReference>
<dbReference type="InterPro" id="IPR051157">
    <property type="entry name" value="PDH/Transketolase"/>
</dbReference>
<feature type="compositionally biased region" description="Low complexity" evidence="1">
    <location>
        <begin position="251"/>
        <end position="261"/>
    </location>
</feature>
<dbReference type="GO" id="GO:0000287">
    <property type="term" value="F:magnesium ion binding"/>
    <property type="evidence" value="ECO:0007669"/>
    <property type="project" value="UniProtKB-ARBA"/>
</dbReference>
<accession>A0A0S4QEX8</accession>
<evidence type="ECO:0000313" key="2">
    <source>
        <dbReference type="EMBL" id="CUU53730.1"/>
    </source>
</evidence>
<name>A0A0S4QEX8_9ACTN</name>
<dbReference type="SUPFAM" id="SSF52518">
    <property type="entry name" value="Thiamin diphosphate-binding fold (THDP-binding)"/>
    <property type="match status" value="1"/>
</dbReference>
<feature type="region of interest" description="Disordered" evidence="1">
    <location>
        <begin position="1"/>
        <end position="139"/>
    </location>
</feature>
<dbReference type="PANTHER" id="PTHR43825">
    <property type="entry name" value="PYRUVATE DEHYDROGENASE E1 COMPONENT"/>
    <property type="match status" value="1"/>
</dbReference>
<organism evidence="2 3">
    <name type="scientific">Parafrankia irregularis</name>
    <dbReference type="NCBI Taxonomy" id="795642"/>
    <lineage>
        <taxon>Bacteria</taxon>
        <taxon>Bacillati</taxon>
        <taxon>Actinomycetota</taxon>
        <taxon>Actinomycetes</taxon>
        <taxon>Frankiales</taxon>
        <taxon>Frankiaceae</taxon>
        <taxon>Parafrankia</taxon>
    </lineage>
</organism>
<keyword evidence="2" id="KW-0670">Pyruvate</keyword>
<feature type="compositionally biased region" description="Gly residues" evidence="1">
    <location>
        <begin position="238"/>
        <end position="250"/>
    </location>
</feature>
<sequence length="974" mass="97972">MRRTDVRAGEHGYGYGGRDEVTLGAEGSPRPAGAVDDETGPRRVAVPGNGDVPGNEAAAGSGPKSGPESRPESRPGAVPGSGAATGTGALGVPGGMPGGVRETGAGGSAGAHAVDGGSVGDLARPDDPSTAAEIVPGPPGGVLDLGALAAIEERLRALTAAGIDHAVATGSRGPRGADADRAMCAAAATIATALWFDTLRVEDRVSATPHAGPLLGAVHQVLRGAAVDSTGAIVDSTGGTGSTHGAGGTAGAAPHAAPTAARKSPRATGVGNIGPNGTIWSALAGRFAGQRFDRAPHGRQICLIDFAELRDPAVWEAIADERISHLGELFWVVLVTGAPTAGIGGGDAGFAEPTAPAGGVGTPARAARMFEAAGWQVLTLRYGRRLSALFRAPGGAALRARLDAMPPGEYLSLLLLEGAELRRRLAGPGAGGVGVSRLLDALSDEEILSALRDLGGHDLPLIIDAFDEVAADRPTVLFAFTGPLPSPARPPAPRPVQDARPSWEAQHAQSSQAQDAQSSWDAQSSAPHPGEAPVGPGRELVPGPGRRPVVPLPPASPGGRLARHVAAYLDRVPPALAIPATLPVDTGRPFLGHRSTQEVFGATLRDLPALAPEAAAAVVTVSTREADHVLTGWIDATAENGEENGANRASPVLRGTTDPSGPGGAGGAGGAGGGRHVAGGLSATAFGGVLASLGVAWSRLGLPLLPIGVADEMAAPRVLPGWSTSSAGDGRSLLAVADTGVDPVRPGGWRHGLVGVEGITCWEPAFAQDLVWCLLEALGRLGRVDGASSLVRLSARVVDQRLAGLSTDPTAWWRRRAGVLAGGYRLRDGEPAAPLTLVGMGAAMPEVLRAADELSAGLRREIGVVCVTSPDLLFDALSARRGLADADDAILTELFPPGRRGPLLTVVDGDPRVLGFLAGVHGEHITTLGSARPVAYPAPSPGFPGGSPAGGRVPVDTATIVGAALDLIDEAATG</sequence>